<dbReference type="Proteomes" id="UP001238179">
    <property type="component" value="Chromosome"/>
</dbReference>
<dbReference type="PANTHER" id="PTHR35864">
    <property type="entry name" value="ZINC METALLOPROTEASE MJ0611-RELATED"/>
    <property type="match status" value="1"/>
</dbReference>
<feature type="transmembrane region" description="Helical" evidence="13">
    <location>
        <begin position="160"/>
        <end position="187"/>
    </location>
</feature>
<evidence type="ECO:0000256" key="10">
    <source>
        <dbReference type="ARBA" id="ARBA00022989"/>
    </source>
</evidence>
<evidence type="ECO:0000256" key="3">
    <source>
        <dbReference type="ARBA" id="ARBA00007931"/>
    </source>
</evidence>
<dbReference type="AlphaFoldDB" id="A0AA48GUX4"/>
<gene>
    <name evidence="15" type="ORF">METEAL_14450</name>
</gene>
<accession>A0AA48GUX4</accession>
<dbReference type="GO" id="GO:0006508">
    <property type="term" value="P:proteolysis"/>
    <property type="evidence" value="ECO:0007669"/>
    <property type="project" value="UniProtKB-KW"/>
</dbReference>
<proteinExistence type="inferred from homology"/>
<evidence type="ECO:0000256" key="1">
    <source>
        <dbReference type="ARBA" id="ARBA00001947"/>
    </source>
</evidence>
<evidence type="ECO:0000256" key="4">
    <source>
        <dbReference type="ARBA" id="ARBA00022475"/>
    </source>
</evidence>
<keyword evidence="8" id="KW-0378">Hydrolase</keyword>
<keyword evidence="12 13" id="KW-0472">Membrane</keyword>
<evidence type="ECO:0000256" key="8">
    <source>
        <dbReference type="ARBA" id="ARBA00022801"/>
    </source>
</evidence>
<comment type="subcellular location">
    <subcellularLocation>
        <location evidence="2">Cell membrane</location>
        <topology evidence="2">Multi-pass membrane protein</topology>
    </subcellularLocation>
</comment>
<evidence type="ECO:0000259" key="14">
    <source>
        <dbReference type="Pfam" id="PF02163"/>
    </source>
</evidence>
<dbReference type="InterPro" id="IPR008915">
    <property type="entry name" value="Peptidase_M50"/>
</dbReference>
<protein>
    <submittedName>
        <fullName evidence="15">Site-2 protease family protein</fullName>
    </submittedName>
</protein>
<evidence type="ECO:0000256" key="11">
    <source>
        <dbReference type="ARBA" id="ARBA00023049"/>
    </source>
</evidence>
<feature type="domain" description="Peptidase M50" evidence="14">
    <location>
        <begin position="14"/>
        <end position="221"/>
    </location>
</feature>
<dbReference type="PANTHER" id="PTHR35864:SF1">
    <property type="entry name" value="ZINC METALLOPROTEASE YWHC-RELATED"/>
    <property type="match status" value="1"/>
</dbReference>
<evidence type="ECO:0000256" key="7">
    <source>
        <dbReference type="ARBA" id="ARBA00022723"/>
    </source>
</evidence>
<keyword evidence="10 13" id="KW-1133">Transmembrane helix</keyword>
<evidence type="ECO:0000313" key="16">
    <source>
        <dbReference type="Proteomes" id="UP001238179"/>
    </source>
</evidence>
<dbReference type="GO" id="GO:0046872">
    <property type="term" value="F:metal ion binding"/>
    <property type="evidence" value="ECO:0007669"/>
    <property type="project" value="UniProtKB-KW"/>
</dbReference>
<feature type="transmembrane region" description="Helical" evidence="13">
    <location>
        <begin position="53"/>
        <end position="74"/>
    </location>
</feature>
<sequence>MFDNIHIATILVTYVAVLFALSVHEAAHAAAAYYLEDDTAARLGRMTLNPLAHIDPLGTLILPLLGMISGIRVLGWAKPVPVNPGRLTRKYPMRVGYAMVAAAGPASNLLQSLVFLVILAMLIRVVGPGNPGLRLNWFFASMQTPVERFMEVPGMGAGSALAITLLGRLVMINIGLAIFNLLPFGPLDGAGILRGFLPYHMLPTFDRIQPTITIVLLVCFLVLPVVITTILSPFFFVADAFYITPLARLLLGA</sequence>
<evidence type="ECO:0000256" key="6">
    <source>
        <dbReference type="ARBA" id="ARBA00022692"/>
    </source>
</evidence>
<comment type="cofactor">
    <cofactor evidence="1">
        <name>Zn(2+)</name>
        <dbReference type="ChEBI" id="CHEBI:29105"/>
    </cofactor>
</comment>
<evidence type="ECO:0000256" key="5">
    <source>
        <dbReference type="ARBA" id="ARBA00022670"/>
    </source>
</evidence>
<keyword evidence="7" id="KW-0479">Metal-binding</keyword>
<dbReference type="GO" id="GO:0005886">
    <property type="term" value="C:plasma membrane"/>
    <property type="evidence" value="ECO:0007669"/>
    <property type="project" value="UniProtKB-SubCell"/>
</dbReference>
<dbReference type="InterPro" id="IPR044537">
    <property type="entry name" value="Rip2-like"/>
</dbReference>
<keyword evidence="5 15" id="KW-0645">Protease</keyword>
<feature type="transmembrane region" description="Helical" evidence="13">
    <location>
        <begin position="208"/>
        <end position="227"/>
    </location>
</feature>
<dbReference type="GO" id="GO:0008237">
    <property type="term" value="F:metallopeptidase activity"/>
    <property type="evidence" value="ECO:0007669"/>
    <property type="project" value="UniProtKB-KW"/>
</dbReference>
<evidence type="ECO:0000256" key="9">
    <source>
        <dbReference type="ARBA" id="ARBA00022833"/>
    </source>
</evidence>
<dbReference type="Pfam" id="PF02163">
    <property type="entry name" value="Peptidase_M50"/>
    <property type="match status" value="1"/>
</dbReference>
<dbReference type="CDD" id="cd06158">
    <property type="entry name" value="S2P-M50_like_1"/>
    <property type="match status" value="1"/>
</dbReference>
<evidence type="ECO:0000256" key="13">
    <source>
        <dbReference type="SAM" id="Phobius"/>
    </source>
</evidence>
<feature type="transmembrane region" description="Helical" evidence="13">
    <location>
        <begin position="95"/>
        <end position="123"/>
    </location>
</feature>
<comment type="similarity">
    <text evidence="3">Belongs to the peptidase M50B family.</text>
</comment>
<evidence type="ECO:0000256" key="12">
    <source>
        <dbReference type="ARBA" id="ARBA00023136"/>
    </source>
</evidence>
<organism evidence="15 16">
    <name type="scientific">Mesoterricola silvestris</name>
    <dbReference type="NCBI Taxonomy" id="2927979"/>
    <lineage>
        <taxon>Bacteria</taxon>
        <taxon>Pseudomonadati</taxon>
        <taxon>Acidobacteriota</taxon>
        <taxon>Holophagae</taxon>
        <taxon>Holophagales</taxon>
        <taxon>Holophagaceae</taxon>
        <taxon>Mesoterricola</taxon>
    </lineage>
</organism>
<keyword evidence="11" id="KW-0482">Metalloprotease</keyword>
<keyword evidence="6 13" id="KW-0812">Transmembrane</keyword>
<reference evidence="16" key="1">
    <citation type="journal article" date="2023" name="Int. J. Syst. Evol. Microbiol.">
        <title>Mesoterricola silvestris gen. nov., sp. nov., Mesoterricola sediminis sp. nov., Geothrix oryzae sp. nov., Geothrix edaphica sp. nov., Geothrix rubra sp. nov., and Geothrix limicola sp. nov., six novel members of Acidobacteriota isolated from soils.</title>
        <authorList>
            <person name="Itoh H."/>
            <person name="Sugisawa Y."/>
            <person name="Mise K."/>
            <person name="Xu Z."/>
            <person name="Kuniyasu M."/>
            <person name="Ushijima N."/>
            <person name="Kawano K."/>
            <person name="Kobayashi E."/>
            <person name="Shiratori Y."/>
            <person name="Masuda Y."/>
            <person name="Senoo K."/>
        </authorList>
    </citation>
    <scope>NUCLEOTIDE SEQUENCE [LARGE SCALE GENOMIC DNA]</scope>
    <source>
        <strain evidence="16">W79</strain>
    </source>
</reference>
<keyword evidence="9" id="KW-0862">Zinc</keyword>
<evidence type="ECO:0000313" key="15">
    <source>
        <dbReference type="EMBL" id="BDU72271.1"/>
    </source>
</evidence>
<dbReference type="InterPro" id="IPR052348">
    <property type="entry name" value="Metallopeptidase_M50B"/>
</dbReference>
<dbReference type="KEGG" id="msil:METEAL_14450"/>
<dbReference type="RefSeq" id="WP_316415184.1">
    <property type="nucleotide sequence ID" value="NZ_AP027080.1"/>
</dbReference>
<evidence type="ECO:0000256" key="2">
    <source>
        <dbReference type="ARBA" id="ARBA00004651"/>
    </source>
</evidence>
<dbReference type="EMBL" id="AP027080">
    <property type="protein sequence ID" value="BDU72271.1"/>
    <property type="molecule type" value="Genomic_DNA"/>
</dbReference>
<name>A0AA48GUX4_9BACT</name>
<keyword evidence="16" id="KW-1185">Reference proteome</keyword>
<keyword evidence="4" id="KW-1003">Cell membrane</keyword>